<evidence type="ECO:0000313" key="5">
    <source>
        <dbReference type="EMBL" id="PWJ42943.1"/>
    </source>
</evidence>
<sequence>MQEVYEKYLKELKSESGISEEELKDILQQFHPAAQMGIVSNMLFYILNLQTQQYEFVSEYAESVSGFTAEDFLEKGTAILQELLYEKSFKLLTEELFPKMNKVVTELPPELMKEAIFELGYHFKNKKTGELVPITEYSSYAKLDEQGRPILSSGVCLESNTEFEGVSGIVRIKLEKKQEVIFDKKIGYNTLPLTKTEKEIIKLLKEGRSRKEIAELQFVSSHTVGTHIKNIYRKLGVNKIAELLKLIENNPID</sequence>
<dbReference type="SUPFAM" id="SSF46894">
    <property type="entry name" value="C-terminal effector domain of the bipartite response regulators"/>
    <property type="match status" value="1"/>
</dbReference>
<evidence type="ECO:0000256" key="2">
    <source>
        <dbReference type="ARBA" id="ARBA00023125"/>
    </source>
</evidence>
<dbReference type="Pfam" id="PF00196">
    <property type="entry name" value="GerE"/>
    <property type="match status" value="1"/>
</dbReference>
<comment type="caution">
    <text evidence="5">The sequence shown here is derived from an EMBL/GenBank/DDBJ whole genome shotgun (WGS) entry which is preliminary data.</text>
</comment>
<evidence type="ECO:0000313" key="6">
    <source>
        <dbReference type="Proteomes" id="UP000245535"/>
    </source>
</evidence>
<reference evidence="5 6" key="1">
    <citation type="submission" date="2018-03" db="EMBL/GenBank/DDBJ databases">
        <title>Genomic Encyclopedia of Archaeal and Bacterial Type Strains, Phase II (KMG-II): from individual species to whole genera.</title>
        <authorList>
            <person name="Goeker M."/>
        </authorList>
    </citation>
    <scope>NUCLEOTIDE SEQUENCE [LARGE SCALE GENOMIC DNA]</scope>
    <source>
        <strain evidence="5 6">DSM 28229</strain>
    </source>
</reference>
<feature type="domain" description="HTH luxR-type" evidence="4">
    <location>
        <begin position="186"/>
        <end position="251"/>
    </location>
</feature>
<evidence type="ECO:0000256" key="1">
    <source>
        <dbReference type="ARBA" id="ARBA00023015"/>
    </source>
</evidence>
<dbReference type="GO" id="GO:0006355">
    <property type="term" value="P:regulation of DNA-templated transcription"/>
    <property type="evidence" value="ECO:0007669"/>
    <property type="project" value="InterPro"/>
</dbReference>
<dbReference type="InterPro" id="IPR016032">
    <property type="entry name" value="Sig_transdc_resp-reg_C-effctor"/>
</dbReference>
<dbReference type="Gene3D" id="3.30.450.20">
    <property type="entry name" value="PAS domain"/>
    <property type="match status" value="1"/>
</dbReference>
<dbReference type="PANTHER" id="PTHR44688">
    <property type="entry name" value="DNA-BINDING TRANSCRIPTIONAL ACTIVATOR DEVR_DOSR"/>
    <property type="match status" value="1"/>
</dbReference>
<dbReference type="PROSITE" id="PS50043">
    <property type="entry name" value="HTH_LUXR_2"/>
    <property type="match status" value="1"/>
</dbReference>
<keyword evidence="1" id="KW-0805">Transcription regulation</keyword>
<dbReference type="InterPro" id="IPR000792">
    <property type="entry name" value="Tscrpt_reg_LuxR_C"/>
</dbReference>
<name>A0A315ZCW9_SEDFL</name>
<dbReference type="PANTHER" id="PTHR44688:SF16">
    <property type="entry name" value="DNA-BINDING TRANSCRIPTIONAL ACTIVATOR DEVR_DOSR"/>
    <property type="match status" value="1"/>
</dbReference>
<protein>
    <submittedName>
        <fullName evidence="5">Regulatory LuxR family protein</fullName>
    </submittedName>
</protein>
<dbReference type="EMBL" id="QGDO01000002">
    <property type="protein sequence ID" value="PWJ42943.1"/>
    <property type="molecule type" value="Genomic_DNA"/>
</dbReference>
<evidence type="ECO:0000259" key="4">
    <source>
        <dbReference type="PROSITE" id="PS50043"/>
    </source>
</evidence>
<dbReference type="OrthoDB" id="1727128at2"/>
<dbReference type="Proteomes" id="UP000245535">
    <property type="component" value="Unassembled WGS sequence"/>
</dbReference>
<gene>
    <name evidence="5" type="ORF">BC781_102490</name>
</gene>
<dbReference type="InterPro" id="IPR036388">
    <property type="entry name" value="WH-like_DNA-bd_sf"/>
</dbReference>
<dbReference type="Gene3D" id="1.10.10.10">
    <property type="entry name" value="Winged helix-like DNA-binding domain superfamily/Winged helix DNA-binding domain"/>
    <property type="match status" value="1"/>
</dbReference>
<dbReference type="SMART" id="SM00421">
    <property type="entry name" value="HTH_LUXR"/>
    <property type="match status" value="1"/>
</dbReference>
<accession>A0A315ZCW9</accession>
<dbReference type="GO" id="GO:0003677">
    <property type="term" value="F:DNA binding"/>
    <property type="evidence" value="ECO:0007669"/>
    <property type="project" value="UniProtKB-KW"/>
</dbReference>
<dbReference type="RefSeq" id="WP_109617067.1">
    <property type="nucleotide sequence ID" value="NZ_QGDO01000002.1"/>
</dbReference>
<keyword evidence="2" id="KW-0238">DNA-binding</keyword>
<keyword evidence="3" id="KW-0804">Transcription</keyword>
<dbReference type="PRINTS" id="PR00038">
    <property type="entry name" value="HTHLUXR"/>
</dbReference>
<evidence type="ECO:0000256" key="3">
    <source>
        <dbReference type="ARBA" id="ARBA00023163"/>
    </source>
</evidence>
<dbReference type="CDD" id="cd06170">
    <property type="entry name" value="LuxR_C_like"/>
    <property type="match status" value="1"/>
</dbReference>
<dbReference type="AlphaFoldDB" id="A0A315ZCW9"/>
<proteinExistence type="predicted"/>
<keyword evidence="6" id="KW-1185">Reference proteome</keyword>
<organism evidence="5 6">
    <name type="scientific">Sediminitomix flava</name>
    <dbReference type="NCBI Taxonomy" id="379075"/>
    <lineage>
        <taxon>Bacteria</taxon>
        <taxon>Pseudomonadati</taxon>
        <taxon>Bacteroidota</taxon>
        <taxon>Cytophagia</taxon>
        <taxon>Cytophagales</taxon>
        <taxon>Flammeovirgaceae</taxon>
        <taxon>Sediminitomix</taxon>
    </lineage>
</organism>